<proteinExistence type="predicted"/>
<evidence type="ECO:0000313" key="2">
    <source>
        <dbReference type="EMBL" id="TXL68867.1"/>
    </source>
</evidence>
<keyword evidence="1" id="KW-1133">Transmembrane helix</keyword>
<feature type="transmembrane region" description="Helical" evidence="1">
    <location>
        <begin position="59"/>
        <end position="77"/>
    </location>
</feature>
<evidence type="ECO:0000256" key="1">
    <source>
        <dbReference type="SAM" id="Phobius"/>
    </source>
</evidence>
<organism evidence="2 3">
    <name type="scientific">Zeimonas arvi</name>
    <dbReference type="NCBI Taxonomy" id="2498847"/>
    <lineage>
        <taxon>Bacteria</taxon>
        <taxon>Pseudomonadati</taxon>
        <taxon>Pseudomonadota</taxon>
        <taxon>Betaproteobacteria</taxon>
        <taxon>Burkholderiales</taxon>
        <taxon>Burkholderiaceae</taxon>
        <taxon>Zeimonas</taxon>
    </lineage>
</organism>
<dbReference type="EMBL" id="VDUY01000001">
    <property type="protein sequence ID" value="TXL68867.1"/>
    <property type="molecule type" value="Genomic_DNA"/>
</dbReference>
<dbReference type="AlphaFoldDB" id="A0A5C8P6S4"/>
<protein>
    <submittedName>
        <fullName evidence="2">Uncharacterized protein</fullName>
    </submittedName>
</protein>
<sequence>MSTAPAESVPERIRRLGFRRWHERTLLVAHGWLVACFVAMIFVATGFELLSLGDGASEFLFDALLIALAATLGWQAWRRYRVSMTLAASVSEQAVCERCLRYGFRVADAPAGRLRAMCPRCGAQWWIDLAAPARDG</sequence>
<keyword evidence="3" id="KW-1185">Reference proteome</keyword>
<comment type="caution">
    <text evidence="2">The sequence shown here is derived from an EMBL/GenBank/DDBJ whole genome shotgun (WGS) entry which is preliminary data.</text>
</comment>
<dbReference type="OrthoDB" id="8857517at2"/>
<feature type="transmembrane region" description="Helical" evidence="1">
    <location>
        <begin position="25"/>
        <end position="47"/>
    </location>
</feature>
<gene>
    <name evidence="2" type="ORF">FHP08_04085</name>
</gene>
<reference evidence="2 3" key="1">
    <citation type="submission" date="2019-06" db="EMBL/GenBank/DDBJ databases">
        <title>Quisquiliibacterium sp. nov., isolated from a maize field.</title>
        <authorList>
            <person name="Lin S.-Y."/>
            <person name="Tsai C.-F."/>
            <person name="Young C.-C."/>
        </authorList>
    </citation>
    <scope>NUCLEOTIDE SEQUENCE [LARGE SCALE GENOMIC DNA]</scope>
    <source>
        <strain evidence="2 3">CC-CFT501</strain>
    </source>
</reference>
<name>A0A5C8P6S4_9BURK</name>
<keyword evidence="1" id="KW-0472">Membrane</keyword>
<evidence type="ECO:0000313" key="3">
    <source>
        <dbReference type="Proteomes" id="UP000321548"/>
    </source>
</evidence>
<dbReference type="RefSeq" id="WP_147703002.1">
    <property type="nucleotide sequence ID" value="NZ_VDUY01000001.1"/>
</dbReference>
<accession>A0A5C8P6S4</accession>
<keyword evidence="1" id="KW-0812">Transmembrane</keyword>
<dbReference type="Proteomes" id="UP000321548">
    <property type="component" value="Unassembled WGS sequence"/>
</dbReference>